<evidence type="ECO:0000256" key="1">
    <source>
        <dbReference type="SAM" id="Phobius"/>
    </source>
</evidence>
<evidence type="ECO:0000256" key="2">
    <source>
        <dbReference type="SAM" id="SignalP"/>
    </source>
</evidence>
<evidence type="ECO:0000313" key="4">
    <source>
        <dbReference type="Proteomes" id="UP000789833"/>
    </source>
</evidence>
<dbReference type="RefSeq" id="WP_230499212.1">
    <property type="nucleotide sequence ID" value="NZ_CAKJTJ010000001.1"/>
</dbReference>
<comment type="caution">
    <text evidence="3">The sequence shown here is derived from an EMBL/GenBank/DDBJ whole genome shotgun (WGS) entry which is preliminary data.</text>
</comment>
<keyword evidence="1" id="KW-1133">Transmembrane helix</keyword>
<sequence length="147" mass="16848">MKRRMAGCLLLIFVFASPVYALDWAYSFVVWNGNVYEVTDVQISQNDLGPVIGEVKRKANDTNGNYYGDASNTYEKGTKYFEIKEIDSLEAIAVEDSQHIWKKANYLHEAPSHWMDWIPYILGGGAFLVGLVYFAIRFSNKKMLHPR</sequence>
<keyword evidence="1" id="KW-0472">Membrane</keyword>
<evidence type="ECO:0000313" key="3">
    <source>
        <dbReference type="EMBL" id="CAG9619260.1"/>
    </source>
</evidence>
<name>A0ABM8YHS1_9BACI</name>
<keyword evidence="1" id="KW-0812">Transmembrane</keyword>
<accession>A0ABM8YHS1</accession>
<feature type="signal peptide" evidence="2">
    <location>
        <begin position="1"/>
        <end position="21"/>
    </location>
</feature>
<evidence type="ECO:0008006" key="5">
    <source>
        <dbReference type="Google" id="ProtNLM"/>
    </source>
</evidence>
<protein>
    <recommendedName>
        <fullName evidence="5">Nickel transport protein</fullName>
    </recommendedName>
</protein>
<keyword evidence="2" id="KW-0732">Signal</keyword>
<dbReference type="Proteomes" id="UP000789833">
    <property type="component" value="Unassembled WGS sequence"/>
</dbReference>
<proteinExistence type="predicted"/>
<feature type="transmembrane region" description="Helical" evidence="1">
    <location>
        <begin position="117"/>
        <end position="136"/>
    </location>
</feature>
<organism evidence="3 4">
    <name type="scientific">Sutcliffiella rhizosphaerae</name>
    <dbReference type="NCBI Taxonomy" id="2880967"/>
    <lineage>
        <taxon>Bacteria</taxon>
        <taxon>Bacillati</taxon>
        <taxon>Bacillota</taxon>
        <taxon>Bacilli</taxon>
        <taxon>Bacillales</taxon>
        <taxon>Bacillaceae</taxon>
        <taxon>Sutcliffiella</taxon>
    </lineage>
</organism>
<reference evidence="3 4" key="1">
    <citation type="submission" date="2021-10" db="EMBL/GenBank/DDBJ databases">
        <authorList>
            <person name="Criscuolo A."/>
        </authorList>
    </citation>
    <scope>NUCLEOTIDE SEQUENCE [LARGE SCALE GENOMIC DNA]</scope>
    <source>
        <strain evidence="4">CIP 111883</strain>
    </source>
</reference>
<dbReference type="EMBL" id="CAKJTJ010000001">
    <property type="protein sequence ID" value="CAG9619260.1"/>
    <property type="molecule type" value="Genomic_DNA"/>
</dbReference>
<keyword evidence="4" id="KW-1185">Reference proteome</keyword>
<gene>
    <name evidence="3" type="ORF">BACCIP111883_00027</name>
</gene>
<feature type="chain" id="PRO_5046332923" description="Nickel transport protein" evidence="2">
    <location>
        <begin position="22"/>
        <end position="147"/>
    </location>
</feature>